<feature type="domain" description="G protein-coupled receptor GPR1/2/3 C-terminal" evidence="8">
    <location>
        <begin position="401"/>
        <end position="438"/>
    </location>
</feature>
<feature type="transmembrane region" description="Helical" evidence="6">
    <location>
        <begin position="124"/>
        <end position="143"/>
    </location>
</feature>
<evidence type="ECO:0000256" key="2">
    <source>
        <dbReference type="ARBA" id="ARBA00022692"/>
    </source>
</evidence>
<comment type="subcellular location">
    <subcellularLocation>
        <location evidence="1">Membrane</location>
        <topology evidence="1">Multi-pass membrane protein</topology>
    </subcellularLocation>
</comment>
<feature type="compositionally biased region" description="Basic and acidic residues" evidence="5">
    <location>
        <begin position="603"/>
        <end position="614"/>
    </location>
</feature>
<proteinExistence type="predicted"/>
<feature type="compositionally biased region" description="Low complexity" evidence="5">
    <location>
        <begin position="590"/>
        <end position="602"/>
    </location>
</feature>
<evidence type="ECO:0000313" key="10">
    <source>
        <dbReference type="Proteomes" id="UP001305414"/>
    </source>
</evidence>
<dbReference type="PANTHER" id="PTHR23112">
    <property type="entry name" value="G PROTEIN-COUPLED RECEPTOR 157-RELATED"/>
    <property type="match status" value="1"/>
</dbReference>
<accession>A0AAN7Z1B8</accession>
<feature type="transmembrane region" description="Helical" evidence="6">
    <location>
        <begin position="496"/>
        <end position="520"/>
    </location>
</feature>
<feature type="transmembrane region" description="Helical" evidence="6">
    <location>
        <begin position="44"/>
        <end position="65"/>
    </location>
</feature>
<evidence type="ECO:0000259" key="7">
    <source>
        <dbReference type="Pfam" id="PF11710"/>
    </source>
</evidence>
<feature type="transmembrane region" description="Helical" evidence="6">
    <location>
        <begin position="77"/>
        <end position="99"/>
    </location>
</feature>
<feature type="compositionally biased region" description="Basic residues" evidence="5">
    <location>
        <begin position="321"/>
        <end position="331"/>
    </location>
</feature>
<keyword evidence="4 6" id="KW-0472">Membrane</keyword>
<evidence type="ECO:0000256" key="6">
    <source>
        <dbReference type="SAM" id="Phobius"/>
    </source>
</evidence>
<dbReference type="GO" id="GO:0004930">
    <property type="term" value="F:G protein-coupled receptor activity"/>
    <property type="evidence" value="ECO:0007669"/>
    <property type="project" value="TreeGrafter"/>
</dbReference>
<organism evidence="9 10">
    <name type="scientific">Xylaria bambusicola</name>
    <dbReference type="NCBI Taxonomy" id="326684"/>
    <lineage>
        <taxon>Eukaryota</taxon>
        <taxon>Fungi</taxon>
        <taxon>Dikarya</taxon>
        <taxon>Ascomycota</taxon>
        <taxon>Pezizomycotina</taxon>
        <taxon>Sordariomycetes</taxon>
        <taxon>Xylariomycetidae</taxon>
        <taxon>Xylariales</taxon>
        <taxon>Xylariaceae</taxon>
        <taxon>Xylaria</taxon>
    </lineage>
</organism>
<evidence type="ECO:0000256" key="3">
    <source>
        <dbReference type="ARBA" id="ARBA00022989"/>
    </source>
</evidence>
<feature type="region of interest" description="Disordered" evidence="5">
    <location>
        <begin position="353"/>
        <end position="402"/>
    </location>
</feature>
<reference evidence="9 10" key="1">
    <citation type="submission" date="2023-10" db="EMBL/GenBank/DDBJ databases">
        <title>Draft genome sequence of Xylaria bambusicola isolate GMP-LS, the root and basal stem rot pathogen of sugarcane in Indonesia.</title>
        <authorList>
            <person name="Selvaraj P."/>
            <person name="Muralishankar V."/>
            <person name="Muruganantham S."/>
            <person name="Sp S."/>
            <person name="Haryani S."/>
            <person name="Lau K.J.X."/>
            <person name="Naqvi N.I."/>
        </authorList>
    </citation>
    <scope>NUCLEOTIDE SEQUENCE [LARGE SCALE GENOMIC DNA]</scope>
    <source>
        <strain evidence="9">GMP-LS</strain>
    </source>
</reference>
<dbReference type="GO" id="GO:0007189">
    <property type="term" value="P:adenylate cyclase-activating G protein-coupled receptor signaling pathway"/>
    <property type="evidence" value="ECO:0007669"/>
    <property type="project" value="TreeGrafter"/>
</dbReference>
<keyword evidence="10" id="KW-1185">Reference proteome</keyword>
<feature type="transmembrane region" description="Helical" evidence="6">
    <location>
        <begin position="410"/>
        <end position="430"/>
    </location>
</feature>
<dbReference type="Pfam" id="PF11970">
    <property type="entry name" value="GPR_Gpa2_C"/>
    <property type="match status" value="1"/>
</dbReference>
<feature type="region of interest" description="Disordered" evidence="5">
    <location>
        <begin position="302"/>
        <end position="340"/>
    </location>
</feature>
<evidence type="ECO:0000259" key="8">
    <source>
        <dbReference type="Pfam" id="PF11970"/>
    </source>
</evidence>
<dbReference type="GO" id="GO:0005886">
    <property type="term" value="C:plasma membrane"/>
    <property type="evidence" value="ECO:0007669"/>
    <property type="project" value="TreeGrafter"/>
</dbReference>
<evidence type="ECO:0000256" key="5">
    <source>
        <dbReference type="SAM" id="MobiDB-lite"/>
    </source>
</evidence>
<feature type="domain" description="Glucose receptor Git3-like N-terminal" evidence="7">
    <location>
        <begin position="1"/>
        <end position="147"/>
    </location>
</feature>
<evidence type="ECO:0000256" key="1">
    <source>
        <dbReference type="ARBA" id="ARBA00004141"/>
    </source>
</evidence>
<keyword evidence="2 6" id="KW-0812">Transmembrane</keyword>
<dbReference type="PANTHER" id="PTHR23112:SF37">
    <property type="entry name" value="G PROTEIN-COUPLED RECEPTOR GPR1"/>
    <property type="match status" value="1"/>
</dbReference>
<dbReference type="InterPro" id="IPR023041">
    <property type="entry name" value="Glucose_rcpt_Git3-like_N"/>
</dbReference>
<dbReference type="Proteomes" id="UP001305414">
    <property type="component" value="Unassembled WGS sequence"/>
</dbReference>
<gene>
    <name evidence="9" type="ORF">RRF57_001103</name>
</gene>
<evidence type="ECO:0000256" key="4">
    <source>
        <dbReference type="ARBA" id="ARBA00023136"/>
    </source>
</evidence>
<evidence type="ECO:0000313" key="9">
    <source>
        <dbReference type="EMBL" id="KAK5625387.1"/>
    </source>
</evidence>
<dbReference type="AlphaFoldDB" id="A0AAN7Z1B8"/>
<name>A0AAN7Z1B8_9PEZI</name>
<dbReference type="InterPro" id="IPR022596">
    <property type="entry name" value="GPR1/2/3_C"/>
</dbReference>
<sequence>MAKALWLIVSPLFYFITKQPLGSHWAFCQVSGFFLSVSIEASDIAVLLIAIHTALFIIQGQHTGANFGLRPYRRVAYTLWATVPIILAVIVPITGASFVDNGPYCYLPVQPSWYSDTLAWGPRYVIFGFIIATYTGLYIYVYISFRRFGQDQRSASTLNSVSTVSSTHRHSKRIWRSRSVPPTPHLTTHGLLGSAHNGMSRCSPPRFRQYSDASTVSTLKIGEGSYLPNVPEQVERRSSITWNLVDFGRDRPITLTSTSPPVDTTPHSPTIELFPSSSNEIIDPGNTMVDTHVAPVPVPAPAHMTSNSDIEPSSQIQPSMRRNRWQQRLHPRHSDTGPRSSLMNIIIALRQGPPRSATTPAHLDDEEGGIAGKEGEAEEPTTAGSSSVHLPTEESEDAMRRSRDRMQRQLRLLFVYPAIYLLTWIAPFVAHAYQYHDAYIKAARSMNVDNLTTAAMNNNPIITATAAATNPSITAHHLLLAATQSPSPLSLTYGPLALRIVSMASLCIGAAVDCAFFSAWERPWKYLRGGFWENMAKRLRIHRLCGNNRAGAGGFAGRNRDERVVDERMARTRRNREMGIELRSNMAAAAAAAGGRTSSSTAARERSEAGDEGRRREWWDVLDDAAL</sequence>
<dbReference type="Pfam" id="PF11710">
    <property type="entry name" value="Git3"/>
    <property type="match status" value="1"/>
</dbReference>
<protein>
    <recommendedName>
        <fullName evidence="11">G-protein coupled receptors family 1 profile domain-containing protein</fullName>
    </recommendedName>
</protein>
<keyword evidence="3 6" id="KW-1133">Transmembrane helix</keyword>
<evidence type="ECO:0008006" key="11">
    <source>
        <dbReference type="Google" id="ProtNLM"/>
    </source>
</evidence>
<dbReference type="CDD" id="cd00637">
    <property type="entry name" value="7tm_classA_rhodopsin-like"/>
    <property type="match status" value="1"/>
</dbReference>
<feature type="region of interest" description="Disordered" evidence="5">
    <location>
        <begin position="590"/>
        <end position="614"/>
    </location>
</feature>
<dbReference type="EMBL" id="JAWHQM010000002">
    <property type="protein sequence ID" value="KAK5625387.1"/>
    <property type="molecule type" value="Genomic_DNA"/>
</dbReference>
<feature type="compositionally biased region" description="Polar residues" evidence="5">
    <location>
        <begin position="304"/>
        <end position="320"/>
    </location>
</feature>
<comment type="caution">
    <text evidence="9">The sequence shown here is derived from an EMBL/GenBank/DDBJ whole genome shotgun (WGS) entry which is preliminary data.</text>
</comment>